<evidence type="ECO:0000256" key="5">
    <source>
        <dbReference type="HAMAP-Rule" id="MF_01813"/>
    </source>
</evidence>
<evidence type="ECO:0000256" key="1">
    <source>
        <dbReference type="ARBA" id="ARBA00022428"/>
    </source>
</evidence>
<dbReference type="Gene3D" id="3.40.50.150">
    <property type="entry name" value="Vaccinia Virus protein VP39"/>
    <property type="match status" value="1"/>
</dbReference>
<dbReference type="SUPFAM" id="SSF53335">
    <property type="entry name" value="S-adenosyl-L-methionine-dependent methyltransferases"/>
    <property type="match status" value="1"/>
</dbReference>
<evidence type="ECO:0000313" key="6">
    <source>
        <dbReference type="EMBL" id="KGN97762.1"/>
    </source>
</evidence>
<dbReference type="HAMAP" id="MF_01813">
    <property type="entry name" value="MenG_UbiE_methyltr"/>
    <property type="match status" value="1"/>
</dbReference>
<feature type="binding site" evidence="5">
    <location>
        <begin position="110"/>
        <end position="111"/>
    </location>
    <ligand>
        <name>S-adenosyl-L-methionine</name>
        <dbReference type="ChEBI" id="CHEBI:59789"/>
    </ligand>
</feature>
<gene>
    <name evidence="5" type="primary">menG</name>
    <name evidence="6" type="ORF">HQ36_05735</name>
</gene>
<dbReference type="Proteomes" id="UP000030134">
    <property type="component" value="Unassembled WGS sequence"/>
</dbReference>
<feature type="binding site" evidence="5">
    <location>
        <position position="82"/>
    </location>
    <ligand>
        <name>S-adenosyl-L-methionine</name>
        <dbReference type="ChEBI" id="CHEBI:59789"/>
    </ligand>
</feature>
<keyword evidence="3 5" id="KW-0808">Transferase</keyword>
<organism evidence="6 7">
    <name type="scientific">Porphyromonas gingivicanis</name>
    <dbReference type="NCBI Taxonomy" id="266762"/>
    <lineage>
        <taxon>Bacteria</taxon>
        <taxon>Pseudomonadati</taxon>
        <taxon>Bacteroidota</taxon>
        <taxon>Bacteroidia</taxon>
        <taxon>Bacteroidales</taxon>
        <taxon>Porphyromonadaceae</taxon>
        <taxon>Porphyromonas</taxon>
    </lineage>
</organism>
<protein>
    <recommendedName>
        <fullName evidence="5">Demethylmenaquinone methyltransferase</fullName>
        <ecNumber evidence="5">2.1.1.163</ecNumber>
    </recommendedName>
</protein>
<dbReference type="UniPathway" id="UPA00079">
    <property type="reaction ID" value="UER00169"/>
</dbReference>
<feature type="binding site" evidence="5">
    <location>
        <position position="61"/>
    </location>
    <ligand>
        <name>S-adenosyl-L-methionine</name>
        <dbReference type="ChEBI" id="CHEBI:59789"/>
    </ligand>
</feature>
<comment type="pathway">
    <text evidence="5">Quinol/quinone metabolism; menaquinone biosynthesis; menaquinol from 1,4-dihydroxy-2-naphthoate: step 2/2.</text>
</comment>
<reference evidence="6 7" key="1">
    <citation type="submission" date="2014-08" db="EMBL/GenBank/DDBJ databases">
        <title>Porphyromonas gingivicanis strain:COT-022_OH1391 Genome sequencing.</title>
        <authorList>
            <person name="Wallis C."/>
            <person name="Deusch O."/>
            <person name="O'Flynn C."/>
            <person name="Davis I."/>
            <person name="Jospin G."/>
            <person name="Darling A.E."/>
            <person name="Coil D.A."/>
            <person name="Alexiev A."/>
            <person name="Horsfall A."/>
            <person name="Kirkwood N."/>
            <person name="Harris S."/>
            <person name="Eisen J.A."/>
        </authorList>
    </citation>
    <scope>NUCLEOTIDE SEQUENCE [LARGE SCALE GENOMIC DNA]</scope>
    <source>
        <strain evidence="7">COT-022 OH1391</strain>
    </source>
</reference>
<keyword evidence="7" id="KW-1185">Reference proteome</keyword>
<dbReference type="CDD" id="cd02440">
    <property type="entry name" value="AdoMet_MTases"/>
    <property type="match status" value="1"/>
</dbReference>
<dbReference type="PANTHER" id="PTHR43591">
    <property type="entry name" value="METHYLTRANSFERASE"/>
    <property type="match status" value="1"/>
</dbReference>
<dbReference type="RefSeq" id="WP_036884304.1">
    <property type="nucleotide sequence ID" value="NZ_JQZW01000009.1"/>
</dbReference>
<sequence length="237" mass="26852">MPTQTETKTERVRSMFDDIATRYDLLNKLMTFGVDRSWRHRAVHLLKEEQPTTLLDVAVGTADLALDMAERIPSLRSIVGVDISTEMLEKGEEKVRKAHLPIPITLMEGNCEALPFAESSFDAVTCAFGVRNFERLEQSLCEMYRVTIQGGQIVILELSVPRNSLLRMGYTFWTHTFVPFVGSLVAHNREAYRYLPRSIVAMPQYEAFASLLRRVGYRNVSFTPLSGGIATLYKAIK</sequence>
<dbReference type="EMBL" id="JQZW01000009">
    <property type="protein sequence ID" value="KGN97762.1"/>
    <property type="molecule type" value="Genomic_DNA"/>
</dbReference>
<evidence type="ECO:0000256" key="3">
    <source>
        <dbReference type="ARBA" id="ARBA00022679"/>
    </source>
</evidence>
<evidence type="ECO:0000256" key="2">
    <source>
        <dbReference type="ARBA" id="ARBA00022603"/>
    </source>
</evidence>
<dbReference type="GO" id="GO:0043770">
    <property type="term" value="F:demethylmenaquinone methyltransferase activity"/>
    <property type="evidence" value="ECO:0007669"/>
    <property type="project" value="UniProtKB-UniRule"/>
</dbReference>
<evidence type="ECO:0000256" key="4">
    <source>
        <dbReference type="ARBA" id="ARBA00022691"/>
    </source>
</evidence>
<dbReference type="OrthoDB" id="9808140at2"/>
<dbReference type="Pfam" id="PF01209">
    <property type="entry name" value="Ubie_methyltran"/>
    <property type="match status" value="1"/>
</dbReference>
<dbReference type="eggNOG" id="COG2226">
    <property type="taxonomic scope" value="Bacteria"/>
</dbReference>
<dbReference type="NCBIfam" id="NF001244">
    <property type="entry name" value="PRK00216.1-5"/>
    <property type="match status" value="1"/>
</dbReference>
<dbReference type="InterPro" id="IPR029063">
    <property type="entry name" value="SAM-dependent_MTases_sf"/>
</dbReference>
<dbReference type="GO" id="GO:0009234">
    <property type="term" value="P:menaquinone biosynthetic process"/>
    <property type="evidence" value="ECO:0007669"/>
    <property type="project" value="UniProtKB-UniRule"/>
</dbReference>
<comment type="caution">
    <text evidence="6">The sequence shown here is derived from an EMBL/GenBank/DDBJ whole genome shotgun (WGS) entry which is preliminary data.</text>
</comment>
<accession>A0A0A2G5R1</accession>
<dbReference type="PROSITE" id="PS51608">
    <property type="entry name" value="SAM_MT_UBIE"/>
    <property type="match status" value="1"/>
</dbReference>
<dbReference type="PANTHER" id="PTHR43591:SF24">
    <property type="entry name" value="2-METHOXY-6-POLYPRENYL-1,4-BENZOQUINOL METHYLASE, MITOCHONDRIAL"/>
    <property type="match status" value="1"/>
</dbReference>
<comment type="caution">
    <text evidence="5">Lacks conserved residue(s) required for the propagation of feature annotation.</text>
</comment>
<keyword evidence="4 5" id="KW-0949">S-adenosyl-L-methionine</keyword>
<keyword evidence="1 5" id="KW-0474">Menaquinone biosynthesis</keyword>
<dbReference type="InterPro" id="IPR004033">
    <property type="entry name" value="UbiE/COQ5_MeTrFase"/>
</dbReference>
<name>A0A0A2G5R1_9PORP</name>
<keyword evidence="2 5" id="KW-0489">Methyltransferase</keyword>
<comment type="catalytic activity">
    <reaction evidence="5">
        <text>a 2-demethylmenaquinol + S-adenosyl-L-methionine = a menaquinol + S-adenosyl-L-homocysteine + H(+)</text>
        <dbReference type="Rhea" id="RHEA:42640"/>
        <dbReference type="Rhea" id="RHEA-COMP:9539"/>
        <dbReference type="Rhea" id="RHEA-COMP:9563"/>
        <dbReference type="ChEBI" id="CHEBI:15378"/>
        <dbReference type="ChEBI" id="CHEBI:18151"/>
        <dbReference type="ChEBI" id="CHEBI:55437"/>
        <dbReference type="ChEBI" id="CHEBI:57856"/>
        <dbReference type="ChEBI" id="CHEBI:59789"/>
        <dbReference type="EC" id="2.1.1.163"/>
    </reaction>
</comment>
<dbReference type="GO" id="GO:0032259">
    <property type="term" value="P:methylation"/>
    <property type="evidence" value="ECO:0007669"/>
    <property type="project" value="UniProtKB-KW"/>
</dbReference>
<dbReference type="AlphaFoldDB" id="A0A0A2G5R1"/>
<evidence type="ECO:0000313" key="7">
    <source>
        <dbReference type="Proteomes" id="UP000030134"/>
    </source>
</evidence>
<proteinExistence type="inferred from homology"/>
<dbReference type="STRING" id="266762.HQ36_05735"/>
<comment type="function">
    <text evidence="5">Methyltransferase required for the conversion of demethylmenaquinol (DMKH2) to menaquinol (MKH2).</text>
</comment>
<dbReference type="NCBIfam" id="TIGR01934">
    <property type="entry name" value="MenG_MenH_UbiE"/>
    <property type="match status" value="1"/>
</dbReference>
<comment type="similarity">
    <text evidence="5">Belongs to the class I-like SAM-binding methyltransferase superfamily. MenG/UbiE family.</text>
</comment>
<dbReference type="EC" id="2.1.1.163" evidence="5"/>